<dbReference type="EMBL" id="UOEA01000077">
    <property type="protein sequence ID" value="VAV84928.1"/>
    <property type="molecule type" value="Genomic_DNA"/>
</dbReference>
<evidence type="ECO:0000259" key="2">
    <source>
        <dbReference type="Pfam" id="PF02517"/>
    </source>
</evidence>
<dbReference type="GO" id="GO:0004175">
    <property type="term" value="F:endopeptidase activity"/>
    <property type="evidence" value="ECO:0007669"/>
    <property type="project" value="UniProtKB-ARBA"/>
</dbReference>
<keyword evidence="1" id="KW-0472">Membrane</keyword>
<dbReference type="InterPro" id="IPR003675">
    <property type="entry name" value="Rce1/LyrA-like_dom"/>
</dbReference>
<feature type="transmembrane region" description="Helical" evidence="1">
    <location>
        <begin position="194"/>
        <end position="211"/>
    </location>
</feature>
<dbReference type="NCBIfam" id="TIGR03008">
    <property type="entry name" value="pepcterm_CAAX"/>
    <property type="match status" value="1"/>
</dbReference>
<evidence type="ECO:0000313" key="3">
    <source>
        <dbReference type="EMBL" id="VAV84928.1"/>
    </source>
</evidence>
<evidence type="ECO:0000256" key="1">
    <source>
        <dbReference type="SAM" id="Phobius"/>
    </source>
</evidence>
<accession>A0A3B0RAF5</accession>
<feature type="transmembrane region" description="Helical" evidence="1">
    <location>
        <begin position="29"/>
        <end position="47"/>
    </location>
</feature>
<sequence length="218" mass="23860">MAFIALEQGVGALSGSFPSLAAFSEYDHFVFYPVKTVLIAIILIILWRRYDELRGASWFAPRDLAAAIVTGIVVFVIWINLDLPFVSMGGGASGFNPYEMGYGGGAAIVAIIAIRLFGASIIVPVFEELFWRSFIMRYLIDSDISKVALGAFTAFSFIGTAVLFGLEHHLWLAGIVAGLIYGGLLCYTKNLKSCIVSHGITNLFLGVYVIYSGNWHLW</sequence>
<feature type="transmembrane region" description="Helical" evidence="1">
    <location>
        <begin position="147"/>
        <end position="164"/>
    </location>
</feature>
<reference evidence="3" key="1">
    <citation type="submission" date="2018-06" db="EMBL/GenBank/DDBJ databases">
        <authorList>
            <person name="Zhirakovskaya E."/>
        </authorList>
    </citation>
    <scope>NUCLEOTIDE SEQUENCE</scope>
</reference>
<protein>
    <recommendedName>
        <fullName evidence="2">CAAX prenyl protease 2/Lysostaphin resistance protein A-like domain-containing protein</fullName>
    </recommendedName>
</protein>
<proteinExistence type="predicted"/>
<feature type="domain" description="CAAX prenyl protease 2/Lysostaphin resistance protein A-like" evidence="2">
    <location>
        <begin position="113"/>
        <end position="204"/>
    </location>
</feature>
<name>A0A3B0RAF5_9ZZZZ</name>
<keyword evidence="1" id="KW-0812">Transmembrane</keyword>
<dbReference type="AlphaFoldDB" id="A0A3B0RAF5"/>
<dbReference type="InterPro" id="IPR014346">
    <property type="entry name" value="Prenyl_protease-related"/>
</dbReference>
<keyword evidence="1" id="KW-1133">Transmembrane helix</keyword>
<organism evidence="3">
    <name type="scientific">hydrothermal vent metagenome</name>
    <dbReference type="NCBI Taxonomy" id="652676"/>
    <lineage>
        <taxon>unclassified sequences</taxon>
        <taxon>metagenomes</taxon>
        <taxon>ecological metagenomes</taxon>
    </lineage>
</organism>
<feature type="transmembrane region" description="Helical" evidence="1">
    <location>
        <begin position="101"/>
        <end position="126"/>
    </location>
</feature>
<feature type="transmembrane region" description="Helical" evidence="1">
    <location>
        <begin position="59"/>
        <end position="81"/>
    </location>
</feature>
<feature type="transmembrane region" description="Helical" evidence="1">
    <location>
        <begin position="170"/>
        <end position="187"/>
    </location>
</feature>
<dbReference type="GO" id="GO:0080120">
    <property type="term" value="P:CAAX-box protein maturation"/>
    <property type="evidence" value="ECO:0007669"/>
    <property type="project" value="UniProtKB-ARBA"/>
</dbReference>
<gene>
    <name evidence="3" type="ORF">MNBD_DELTA01-856</name>
</gene>
<dbReference type="Pfam" id="PF02517">
    <property type="entry name" value="Rce1-like"/>
    <property type="match status" value="1"/>
</dbReference>